<sequence length="211" mass="24296">MHSVMGPLILLAIFACDCVTSEEFLRIELDDQLKQRYANDSDDTRLEMDQENTKQPIRKIGESSSNDMLNVIPTDLSERSFQKYYELRHRLKFRKLVNVNKEKDALPVESTTVPTTTTTERVTTSTTKTIEELPATTPLHKKQDLPEDEEFPELMTGTVDDYDIIVFVDKEQLEQEPIFSPSGVGFFHGIVNFVRWLISQSAEVEVENYED</sequence>
<name>A0ABQ9YW76_9CRUS</name>
<accession>A0ABQ9YW76</accession>
<protein>
    <submittedName>
        <fullName evidence="2">Uncharacterized protein</fullName>
    </submittedName>
</protein>
<organism evidence="2 3">
    <name type="scientific">Daphnia magna</name>
    <dbReference type="NCBI Taxonomy" id="35525"/>
    <lineage>
        <taxon>Eukaryota</taxon>
        <taxon>Metazoa</taxon>
        <taxon>Ecdysozoa</taxon>
        <taxon>Arthropoda</taxon>
        <taxon>Crustacea</taxon>
        <taxon>Branchiopoda</taxon>
        <taxon>Diplostraca</taxon>
        <taxon>Cladocera</taxon>
        <taxon>Anomopoda</taxon>
        <taxon>Daphniidae</taxon>
        <taxon>Daphnia</taxon>
    </lineage>
</organism>
<feature type="chain" id="PRO_5045282335" evidence="1">
    <location>
        <begin position="22"/>
        <end position="211"/>
    </location>
</feature>
<proteinExistence type="predicted"/>
<reference evidence="2 3" key="1">
    <citation type="journal article" date="2023" name="Nucleic Acids Res.">
        <title>The hologenome of Daphnia magna reveals possible DNA methylation and microbiome-mediated evolution of the host genome.</title>
        <authorList>
            <person name="Chaturvedi A."/>
            <person name="Li X."/>
            <person name="Dhandapani V."/>
            <person name="Marshall H."/>
            <person name="Kissane S."/>
            <person name="Cuenca-Cambronero M."/>
            <person name="Asole G."/>
            <person name="Calvet F."/>
            <person name="Ruiz-Romero M."/>
            <person name="Marangio P."/>
            <person name="Guigo R."/>
            <person name="Rago D."/>
            <person name="Mirbahai L."/>
            <person name="Eastwood N."/>
            <person name="Colbourne J.K."/>
            <person name="Zhou J."/>
            <person name="Mallon E."/>
            <person name="Orsini L."/>
        </authorList>
    </citation>
    <scope>NUCLEOTIDE SEQUENCE [LARGE SCALE GENOMIC DNA]</scope>
    <source>
        <strain evidence="2">LRV0_1</strain>
    </source>
</reference>
<evidence type="ECO:0000256" key="1">
    <source>
        <dbReference type="SAM" id="SignalP"/>
    </source>
</evidence>
<evidence type="ECO:0000313" key="2">
    <source>
        <dbReference type="EMBL" id="KAK4004897.1"/>
    </source>
</evidence>
<comment type="caution">
    <text evidence="2">The sequence shown here is derived from an EMBL/GenBank/DDBJ whole genome shotgun (WGS) entry which is preliminary data.</text>
</comment>
<evidence type="ECO:0000313" key="3">
    <source>
        <dbReference type="Proteomes" id="UP001234178"/>
    </source>
</evidence>
<dbReference type="Proteomes" id="UP001234178">
    <property type="component" value="Unassembled WGS sequence"/>
</dbReference>
<feature type="signal peptide" evidence="1">
    <location>
        <begin position="1"/>
        <end position="21"/>
    </location>
</feature>
<keyword evidence="1" id="KW-0732">Signal</keyword>
<gene>
    <name evidence="2" type="ORF">OUZ56_006625</name>
</gene>
<dbReference type="EMBL" id="JAOYFB010000001">
    <property type="protein sequence ID" value="KAK4004897.1"/>
    <property type="molecule type" value="Genomic_DNA"/>
</dbReference>
<keyword evidence="3" id="KW-1185">Reference proteome</keyword>